<evidence type="ECO:0000313" key="5">
    <source>
        <dbReference type="Proteomes" id="UP000288246"/>
    </source>
</evidence>
<feature type="domain" description="CBS" evidence="3">
    <location>
        <begin position="72"/>
        <end position="131"/>
    </location>
</feature>
<organism evidence="4 5">
    <name type="scientific">Cellulomonas algicola</name>
    <dbReference type="NCBI Taxonomy" id="2071633"/>
    <lineage>
        <taxon>Bacteria</taxon>
        <taxon>Bacillati</taxon>
        <taxon>Actinomycetota</taxon>
        <taxon>Actinomycetes</taxon>
        <taxon>Micrococcales</taxon>
        <taxon>Cellulomonadaceae</taxon>
        <taxon>Cellulomonas</taxon>
    </lineage>
</organism>
<dbReference type="PANTHER" id="PTHR43080:SF2">
    <property type="entry name" value="CBS DOMAIN-CONTAINING PROTEIN"/>
    <property type="match status" value="1"/>
</dbReference>
<dbReference type="AlphaFoldDB" id="A0A401UWU2"/>
<dbReference type="OrthoDB" id="9789996at2"/>
<proteinExistence type="predicted"/>
<gene>
    <name evidence="4" type="ORF">CTKZ_06360</name>
</gene>
<dbReference type="InterPro" id="IPR046342">
    <property type="entry name" value="CBS_dom_sf"/>
</dbReference>
<dbReference type="EMBL" id="BHYL01000048">
    <property type="protein sequence ID" value="GCD19074.1"/>
    <property type="molecule type" value="Genomic_DNA"/>
</dbReference>
<evidence type="ECO:0000256" key="1">
    <source>
        <dbReference type="ARBA" id="ARBA00023122"/>
    </source>
</evidence>
<dbReference type="SMART" id="SM00116">
    <property type="entry name" value="CBS"/>
    <property type="match status" value="2"/>
</dbReference>
<dbReference type="InterPro" id="IPR000644">
    <property type="entry name" value="CBS_dom"/>
</dbReference>
<evidence type="ECO:0000259" key="3">
    <source>
        <dbReference type="PROSITE" id="PS51371"/>
    </source>
</evidence>
<accession>A0A401UWU2</accession>
<dbReference type="SUPFAM" id="SSF54631">
    <property type="entry name" value="CBS-domain pair"/>
    <property type="match status" value="1"/>
</dbReference>
<dbReference type="PANTHER" id="PTHR43080">
    <property type="entry name" value="CBS DOMAIN-CONTAINING PROTEIN CBSX3, MITOCHONDRIAL"/>
    <property type="match status" value="1"/>
</dbReference>
<reference evidence="4 5" key="1">
    <citation type="submission" date="2018-11" db="EMBL/GenBank/DDBJ databases">
        <title>Draft genome sequence of Cellulomonas takizawaensis strain TKZ-21.</title>
        <authorList>
            <person name="Yamamura H."/>
            <person name="Hayashi T."/>
            <person name="Hamada M."/>
            <person name="Serisawa Y."/>
            <person name="Matsuyama K."/>
            <person name="Nakagawa Y."/>
            <person name="Otoguro M."/>
            <person name="Yanagida F."/>
            <person name="Hayakawa M."/>
        </authorList>
    </citation>
    <scope>NUCLEOTIDE SEQUENCE [LARGE SCALE GENOMIC DNA]</scope>
    <source>
        <strain evidence="4 5">TKZ-21</strain>
    </source>
</reference>
<sequence>MTRTVSAFMTPHPTVVEVTDTLHAVAQTMATQDVGSLVVAEDGAVVGIVTDRDLVVRGLAQGIGLDAPVGQLATGDVVTVGPDDDVDEVVRLMRERAVRRVPVVDGDQAVGIVSIGDLAVDLDPDSALADISEAPPND</sequence>
<keyword evidence="5" id="KW-1185">Reference proteome</keyword>
<evidence type="ECO:0000313" key="4">
    <source>
        <dbReference type="EMBL" id="GCD19074.1"/>
    </source>
</evidence>
<dbReference type="Pfam" id="PF00571">
    <property type="entry name" value="CBS"/>
    <property type="match status" value="2"/>
</dbReference>
<dbReference type="Gene3D" id="3.10.580.10">
    <property type="entry name" value="CBS-domain"/>
    <property type="match status" value="1"/>
</dbReference>
<dbReference type="RefSeq" id="WP_124341616.1">
    <property type="nucleotide sequence ID" value="NZ_BHYL01000048.1"/>
</dbReference>
<name>A0A401UWU2_9CELL</name>
<evidence type="ECO:0000256" key="2">
    <source>
        <dbReference type="PROSITE-ProRule" id="PRU00703"/>
    </source>
</evidence>
<dbReference type="Proteomes" id="UP000288246">
    <property type="component" value="Unassembled WGS sequence"/>
</dbReference>
<keyword evidence="1 2" id="KW-0129">CBS domain</keyword>
<dbReference type="PROSITE" id="PS51371">
    <property type="entry name" value="CBS"/>
    <property type="match status" value="2"/>
</dbReference>
<dbReference type="InterPro" id="IPR051257">
    <property type="entry name" value="Diverse_CBS-Domain"/>
</dbReference>
<comment type="caution">
    <text evidence="4">The sequence shown here is derived from an EMBL/GenBank/DDBJ whole genome shotgun (WGS) entry which is preliminary data.</text>
</comment>
<protein>
    <submittedName>
        <fullName evidence="4">Oxidoreductase</fullName>
    </submittedName>
</protein>
<feature type="domain" description="CBS" evidence="3">
    <location>
        <begin position="9"/>
        <end position="65"/>
    </location>
</feature>